<protein>
    <submittedName>
        <fullName evidence="3">Putative deaminase</fullName>
        <ecNumber evidence="3">3.5.4.-</ecNumber>
    </submittedName>
</protein>
<dbReference type="KEGG" id="mph:MLP_40220"/>
<dbReference type="Gene3D" id="3.40.140.10">
    <property type="entry name" value="Cytidine Deaminase, domain 2"/>
    <property type="match status" value="1"/>
</dbReference>
<dbReference type="Proteomes" id="UP000007947">
    <property type="component" value="Chromosome"/>
</dbReference>
<evidence type="ECO:0000313" key="4">
    <source>
        <dbReference type="Proteomes" id="UP000007947"/>
    </source>
</evidence>
<comment type="similarity">
    <text evidence="1">Belongs to the cytidine and deoxycytidylate deaminase family.</text>
</comment>
<keyword evidence="4" id="KW-1185">Reference proteome</keyword>
<dbReference type="GO" id="GO:0008270">
    <property type="term" value="F:zinc ion binding"/>
    <property type="evidence" value="ECO:0007669"/>
    <property type="project" value="TreeGrafter"/>
</dbReference>
<feature type="domain" description="CMP/dCMP-type deaminase" evidence="2">
    <location>
        <begin position="27"/>
        <end position="105"/>
    </location>
</feature>
<keyword evidence="3" id="KW-0378">Hydrolase</keyword>
<dbReference type="GO" id="GO:0004126">
    <property type="term" value="F:cytidine deaminase activity"/>
    <property type="evidence" value="ECO:0007669"/>
    <property type="project" value="TreeGrafter"/>
</dbReference>
<gene>
    <name evidence="3" type="ordered locus">MLP_40220</name>
</gene>
<dbReference type="AlphaFoldDB" id="F5XR14"/>
<dbReference type="PANTHER" id="PTHR11644">
    <property type="entry name" value="CYTIDINE DEAMINASE"/>
    <property type="match status" value="1"/>
</dbReference>
<dbReference type="GO" id="GO:0055086">
    <property type="term" value="P:nucleobase-containing small molecule metabolic process"/>
    <property type="evidence" value="ECO:0007669"/>
    <property type="project" value="UniProtKB-ARBA"/>
</dbReference>
<dbReference type="HOGENOM" id="CLU_097262_4_0_11"/>
<dbReference type="Pfam" id="PF00383">
    <property type="entry name" value="dCMP_cyt_deam_1"/>
    <property type="match status" value="1"/>
</dbReference>
<dbReference type="SUPFAM" id="SSF53927">
    <property type="entry name" value="Cytidine deaminase-like"/>
    <property type="match status" value="1"/>
</dbReference>
<dbReference type="InterPro" id="IPR050202">
    <property type="entry name" value="Cyt/Deoxycyt_deaminase"/>
</dbReference>
<dbReference type="OrthoDB" id="9795347at2"/>
<dbReference type="GO" id="GO:0005829">
    <property type="term" value="C:cytosol"/>
    <property type="evidence" value="ECO:0007669"/>
    <property type="project" value="TreeGrafter"/>
</dbReference>
<dbReference type="InterPro" id="IPR016193">
    <property type="entry name" value="Cytidine_deaminase-like"/>
</dbReference>
<organism evidence="3 4">
    <name type="scientific">Microlunatus phosphovorus (strain ATCC 700054 / DSM 10555 / JCM 9379 / NBRC 101784 / NCIMB 13414 / VKM Ac-1990 / NM-1)</name>
    <dbReference type="NCBI Taxonomy" id="1032480"/>
    <lineage>
        <taxon>Bacteria</taxon>
        <taxon>Bacillati</taxon>
        <taxon>Actinomycetota</taxon>
        <taxon>Actinomycetes</taxon>
        <taxon>Propionibacteriales</taxon>
        <taxon>Propionibacteriaceae</taxon>
        <taxon>Microlunatus</taxon>
    </lineage>
</organism>
<sequence>MVTNRELIDAALESLHPLRRDDGVKFGNVSAAVASSNERIYRGVNLFTPAGAAQICAEKMAFGAMATAGEYVAAKVVAVWRPRGGDDAHVVPPCGWCREFISQLAPTGHETMVVLGEQECVPVSQLLPRNLWPGPLVSAGR</sequence>
<dbReference type="EC" id="3.5.4.-" evidence="3"/>
<dbReference type="GO" id="GO:0072527">
    <property type="term" value="P:pyrimidine-containing compound metabolic process"/>
    <property type="evidence" value="ECO:0007669"/>
    <property type="project" value="UniProtKB-ARBA"/>
</dbReference>
<dbReference type="CDD" id="cd01283">
    <property type="entry name" value="cytidine_deaminase"/>
    <property type="match status" value="1"/>
</dbReference>
<dbReference type="EMBL" id="AP012204">
    <property type="protein sequence ID" value="BAK37036.1"/>
    <property type="molecule type" value="Genomic_DNA"/>
</dbReference>
<dbReference type="eggNOG" id="COG0295">
    <property type="taxonomic scope" value="Bacteria"/>
</dbReference>
<dbReference type="STRING" id="1032480.MLP_40220"/>
<evidence type="ECO:0000259" key="2">
    <source>
        <dbReference type="Pfam" id="PF00383"/>
    </source>
</evidence>
<dbReference type="InterPro" id="IPR002125">
    <property type="entry name" value="CMP_dCMP_dom"/>
</dbReference>
<name>F5XR14_MICPN</name>
<dbReference type="PANTHER" id="PTHR11644:SF2">
    <property type="entry name" value="CYTIDINE DEAMINASE"/>
    <property type="match status" value="1"/>
</dbReference>
<dbReference type="RefSeq" id="WP_013864877.1">
    <property type="nucleotide sequence ID" value="NC_015635.1"/>
</dbReference>
<accession>F5XR14</accession>
<evidence type="ECO:0000313" key="3">
    <source>
        <dbReference type="EMBL" id="BAK37036.1"/>
    </source>
</evidence>
<proteinExistence type="inferred from homology"/>
<reference evidence="3 4" key="1">
    <citation type="submission" date="2011-05" db="EMBL/GenBank/DDBJ databases">
        <title>Whole genome sequence of Microlunatus phosphovorus NM-1.</title>
        <authorList>
            <person name="Hosoyama A."/>
            <person name="Sasaki K."/>
            <person name="Harada T."/>
            <person name="Igarashi R."/>
            <person name="Kawakoshi A."/>
            <person name="Sasagawa M."/>
            <person name="Fukada J."/>
            <person name="Nakamura S."/>
            <person name="Katano Y."/>
            <person name="Hanada S."/>
            <person name="Kamagata Y."/>
            <person name="Nakamura N."/>
            <person name="Yamazaki S."/>
            <person name="Fujita N."/>
        </authorList>
    </citation>
    <scope>NUCLEOTIDE SEQUENCE [LARGE SCALE GENOMIC DNA]</scope>
    <source>
        <strain evidence="4">ATCC 700054 / DSM 10555 / JCM 9379 / NBRC 101784 / NCIMB 13414 / VKM Ac-1990 / NM-1</strain>
    </source>
</reference>
<evidence type="ECO:0000256" key="1">
    <source>
        <dbReference type="ARBA" id="ARBA00006576"/>
    </source>
</evidence>